<dbReference type="EMBL" id="CP109011">
    <property type="protein sequence ID" value="WUT47734.1"/>
    <property type="molecule type" value="Genomic_DNA"/>
</dbReference>
<keyword evidence="3" id="KW-1185">Reference proteome</keyword>
<keyword evidence="1" id="KW-0175">Coiled coil</keyword>
<evidence type="ECO:0000313" key="3">
    <source>
        <dbReference type="Proteomes" id="UP001432168"/>
    </source>
</evidence>
<accession>A0ABZ1X6L7</accession>
<protein>
    <submittedName>
        <fullName evidence="2">Uncharacterized protein</fullName>
    </submittedName>
</protein>
<evidence type="ECO:0000256" key="1">
    <source>
        <dbReference type="SAM" id="Coils"/>
    </source>
</evidence>
<feature type="coiled-coil region" evidence="1">
    <location>
        <begin position="157"/>
        <end position="212"/>
    </location>
</feature>
<evidence type="ECO:0000313" key="2">
    <source>
        <dbReference type="EMBL" id="WUT47734.1"/>
    </source>
</evidence>
<dbReference type="Proteomes" id="UP001432168">
    <property type="component" value="Chromosome"/>
</dbReference>
<sequence length="277" mass="31705">MASATHQPSGPALQRLRYELQNRRRHAGDPSYRDIALRTSKALSHTTVGSVLRCESVPNWGQLELVVDVLGGDVETFRVLWRAARDETAPLALPAPSPEWFLEETVRTPAAELTLSDLDEAEADLRERDTDRRRREADTRRELVAALDERADLGDRLGALRERLGREQGRTEELERQIADLRNACERHARKIKRLKDELRVLREERITLLERLEVLSIRRGELNFTWAREVEAQLRSAEHLHRTKDARLAALDERLLAAEALLTEMAKRAAQARPEA</sequence>
<organism evidence="2 3">
    <name type="scientific">Streptomyces pseudovenezuelae</name>
    <dbReference type="NCBI Taxonomy" id="67350"/>
    <lineage>
        <taxon>Bacteria</taxon>
        <taxon>Bacillati</taxon>
        <taxon>Actinomycetota</taxon>
        <taxon>Actinomycetes</taxon>
        <taxon>Kitasatosporales</taxon>
        <taxon>Streptomycetaceae</taxon>
        <taxon>Streptomyces</taxon>
        <taxon>Streptomyces aurantiacus group</taxon>
    </lineage>
</organism>
<proteinExistence type="predicted"/>
<gene>
    <name evidence="2" type="ORF">OG929_37895</name>
</gene>
<name>A0ABZ1X6L7_9ACTN</name>
<dbReference type="RefSeq" id="WP_329270147.1">
    <property type="nucleotide sequence ID" value="NZ_CP109011.1"/>
</dbReference>
<reference evidence="2" key="1">
    <citation type="submission" date="2022-10" db="EMBL/GenBank/DDBJ databases">
        <title>The complete genomes of actinobacterial strains from the NBC collection.</title>
        <authorList>
            <person name="Joergensen T.S."/>
            <person name="Alvarez Arevalo M."/>
            <person name="Sterndorff E.B."/>
            <person name="Faurdal D."/>
            <person name="Vuksanovic O."/>
            <person name="Mourched A.-S."/>
            <person name="Charusanti P."/>
            <person name="Shaw S."/>
            <person name="Blin K."/>
            <person name="Weber T."/>
        </authorList>
    </citation>
    <scope>NUCLEOTIDE SEQUENCE</scope>
    <source>
        <strain evidence="2">NBC_00686</strain>
    </source>
</reference>